<proteinExistence type="predicted"/>
<dbReference type="OrthoDB" id="1274606at2"/>
<organism evidence="1 2">
    <name type="scientific">Chryseobacterium luteum</name>
    <dbReference type="NCBI Taxonomy" id="421531"/>
    <lineage>
        <taxon>Bacteria</taxon>
        <taxon>Pseudomonadati</taxon>
        <taxon>Bacteroidota</taxon>
        <taxon>Flavobacteriia</taxon>
        <taxon>Flavobacteriales</taxon>
        <taxon>Weeksellaceae</taxon>
        <taxon>Chryseobacterium group</taxon>
        <taxon>Chryseobacterium</taxon>
    </lineage>
</organism>
<dbReference type="AlphaFoldDB" id="A0A085ZEE8"/>
<gene>
    <name evidence="1" type="ORF">IX38_12640</name>
</gene>
<name>A0A085ZEE8_9FLAO</name>
<dbReference type="eggNOG" id="ENOG502ZZK3">
    <property type="taxonomic scope" value="Bacteria"/>
</dbReference>
<dbReference type="EMBL" id="JPRO01000010">
    <property type="protein sequence ID" value="KFF02812.1"/>
    <property type="molecule type" value="Genomic_DNA"/>
</dbReference>
<reference evidence="1 2" key="1">
    <citation type="submission" date="2014-07" db="EMBL/GenBank/DDBJ databases">
        <title>Genome of Chryseobacterium luteum DSM 18605.</title>
        <authorList>
            <person name="Stropko S.J."/>
            <person name="Pipes S.E."/>
            <person name="Newman J.D."/>
        </authorList>
    </citation>
    <scope>NUCLEOTIDE SEQUENCE [LARGE SCALE GENOMIC DNA]</scope>
    <source>
        <strain evidence="1 2">DSM 18605</strain>
    </source>
</reference>
<protein>
    <submittedName>
        <fullName evidence="1">Uncharacterized protein</fullName>
    </submittedName>
</protein>
<sequence length="115" mass="13694">MKKKKFIIISISIILAFAIFRLVNPDISKEVIALNCKSTYQKSIFGKEYEGFNYHNAKMDLAKCLCAKYSSSKNKKYKLEIKKILLEFEYEKIEETNFDDICKNSETYFGYWYYE</sequence>
<keyword evidence="2" id="KW-1185">Reference proteome</keyword>
<dbReference type="STRING" id="421531.IX38_12640"/>
<comment type="caution">
    <text evidence="1">The sequence shown here is derived from an EMBL/GenBank/DDBJ whole genome shotgun (WGS) entry which is preliminary data.</text>
</comment>
<accession>A0A085ZEE8</accession>
<dbReference type="RefSeq" id="WP_034705308.1">
    <property type="nucleotide sequence ID" value="NZ_JPRO01000010.1"/>
</dbReference>
<dbReference type="Proteomes" id="UP000028703">
    <property type="component" value="Unassembled WGS sequence"/>
</dbReference>
<evidence type="ECO:0000313" key="1">
    <source>
        <dbReference type="EMBL" id="KFF02812.1"/>
    </source>
</evidence>
<evidence type="ECO:0000313" key="2">
    <source>
        <dbReference type="Proteomes" id="UP000028703"/>
    </source>
</evidence>